<keyword evidence="2 9" id="KW-0028">Amino-acid biosynthesis</keyword>
<feature type="binding site" evidence="9">
    <location>
        <begin position="83"/>
        <end position="84"/>
    </location>
    <ligand>
        <name>5-phospho-alpha-D-ribose 1-diphosphate</name>
        <dbReference type="ChEBI" id="CHEBI:58017"/>
    </ligand>
</feature>
<dbReference type="InterPro" id="IPR035902">
    <property type="entry name" value="Nuc_phospho_transferase"/>
</dbReference>
<dbReference type="EC" id="2.4.2.18" evidence="9"/>
<feature type="binding site" evidence="9">
    <location>
        <position position="80"/>
    </location>
    <ligand>
        <name>5-phospho-alpha-D-ribose 1-diphosphate</name>
        <dbReference type="ChEBI" id="CHEBI:58017"/>
    </ligand>
</feature>
<feature type="binding site" evidence="9">
    <location>
        <position position="226"/>
    </location>
    <ligand>
        <name>Mg(2+)</name>
        <dbReference type="ChEBI" id="CHEBI:18420"/>
        <label>1</label>
    </ligand>
</feature>
<gene>
    <name evidence="9" type="primary">trpD</name>
    <name evidence="12" type="ORF">ATL39_2045</name>
</gene>
<feature type="binding site" evidence="9">
    <location>
        <position position="88"/>
    </location>
    <ligand>
        <name>5-phospho-alpha-D-ribose 1-diphosphate</name>
        <dbReference type="ChEBI" id="CHEBI:58017"/>
    </ligand>
</feature>
<feature type="domain" description="Glycosyl transferase family 3 N-terminal" evidence="11">
    <location>
        <begin position="3"/>
        <end position="64"/>
    </location>
</feature>
<keyword evidence="6 9" id="KW-0057">Aromatic amino acid biosynthesis</keyword>
<evidence type="ECO:0000256" key="1">
    <source>
        <dbReference type="ARBA" id="ARBA00004907"/>
    </source>
</evidence>
<keyword evidence="5 9" id="KW-0822">Tryptophan biosynthesis</keyword>
<dbReference type="Pfam" id="PF00591">
    <property type="entry name" value="Glycos_transf_3"/>
    <property type="match status" value="1"/>
</dbReference>
<feature type="binding site" evidence="9">
    <location>
        <begin position="90"/>
        <end position="93"/>
    </location>
    <ligand>
        <name>5-phospho-alpha-D-ribose 1-diphosphate</name>
        <dbReference type="ChEBI" id="CHEBI:58017"/>
    </ligand>
</feature>
<comment type="caution">
    <text evidence="12">The sequence shown here is derived from an EMBL/GenBank/DDBJ whole genome shotgun (WGS) entry which is preliminary data.</text>
</comment>
<organism evidence="12 13">
    <name type="scientific">Sinobaca qinghaiensis</name>
    <dbReference type="NCBI Taxonomy" id="342944"/>
    <lineage>
        <taxon>Bacteria</taxon>
        <taxon>Bacillati</taxon>
        <taxon>Bacillota</taxon>
        <taxon>Bacilli</taxon>
        <taxon>Bacillales</taxon>
        <taxon>Sporolactobacillaceae</taxon>
        <taxon>Sinobaca</taxon>
    </lineage>
</organism>
<reference evidence="12 13" key="1">
    <citation type="submission" date="2018-09" db="EMBL/GenBank/DDBJ databases">
        <title>Genomic Encyclopedia of Archaeal and Bacterial Type Strains, Phase II (KMG-II): from individual species to whole genera.</title>
        <authorList>
            <person name="Goeker M."/>
        </authorList>
    </citation>
    <scope>NUCLEOTIDE SEQUENCE [LARGE SCALE GENOMIC DNA]</scope>
    <source>
        <strain evidence="12 13">DSM 17008</strain>
    </source>
</reference>
<comment type="subunit">
    <text evidence="9">Homodimer.</text>
</comment>
<dbReference type="SUPFAM" id="SSF52418">
    <property type="entry name" value="Nucleoside phosphorylase/phosphoribosyltransferase catalytic domain"/>
    <property type="match status" value="1"/>
</dbReference>
<accession>A0A419V2V4</accession>
<keyword evidence="13" id="KW-1185">Reference proteome</keyword>
<dbReference type="Gene3D" id="3.40.1030.10">
    <property type="entry name" value="Nucleoside phosphorylase/phosphoribosyltransferase catalytic domain"/>
    <property type="match status" value="1"/>
</dbReference>
<dbReference type="SUPFAM" id="SSF47648">
    <property type="entry name" value="Nucleoside phosphorylase/phosphoribosyltransferase N-terminal domain"/>
    <property type="match status" value="1"/>
</dbReference>
<dbReference type="EMBL" id="RAPK01000009">
    <property type="protein sequence ID" value="RKD72849.1"/>
    <property type="molecule type" value="Genomic_DNA"/>
</dbReference>
<evidence type="ECO:0000256" key="8">
    <source>
        <dbReference type="ARBA" id="ARBA00061188"/>
    </source>
</evidence>
<evidence type="ECO:0000256" key="4">
    <source>
        <dbReference type="ARBA" id="ARBA00022679"/>
    </source>
</evidence>
<proteinExistence type="inferred from homology"/>
<dbReference type="OrthoDB" id="9806430at2"/>
<feature type="binding site" evidence="9">
    <location>
        <position position="111"/>
    </location>
    <ligand>
        <name>anthranilate</name>
        <dbReference type="ChEBI" id="CHEBI:16567"/>
        <label>1</label>
    </ligand>
</feature>
<evidence type="ECO:0000256" key="7">
    <source>
        <dbReference type="ARBA" id="ARBA00052328"/>
    </source>
</evidence>
<evidence type="ECO:0000256" key="6">
    <source>
        <dbReference type="ARBA" id="ARBA00023141"/>
    </source>
</evidence>
<dbReference type="InterPro" id="IPR036320">
    <property type="entry name" value="Glycosyl_Trfase_fam3_N_dom_sf"/>
</dbReference>
<feature type="binding site" evidence="9">
    <location>
        <position position="225"/>
    </location>
    <ligand>
        <name>Mg(2+)</name>
        <dbReference type="ChEBI" id="CHEBI:18420"/>
        <label>2</label>
    </ligand>
</feature>
<comment type="catalytic activity">
    <reaction evidence="7 9">
        <text>N-(5-phospho-beta-D-ribosyl)anthranilate + diphosphate = 5-phospho-alpha-D-ribose 1-diphosphate + anthranilate</text>
        <dbReference type="Rhea" id="RHEA:11768"/>
        <dbReference type="ChEBI" id="CHEBI:16567"/>
        <dbReference type="ChEBI" id="CHEBI:18277"/>
        <dbReference type="ChEBI" id="CHEBI:33019"/>
        <dbReference type="ChEBI" id="CHEBI:58017"/>
        <dbReference type="EC" id="2.4.2.18"/>
    </reaction>
</comment>
<protein>
    <recommendedName>
        <fullName evidence="9">Anthranilate phosphoribosyltransferase</fullName>
        <ecNumber evidence="9">2.4.2.18</ecNumber>
    </recommendedName>
</protein>
<dbReference type="NCBIfam" id="TIGR01245">
    <property type="entry name" value="trpD"/>
    <property type="match status" value="1"/>
</dbReference>
<dbReference type="Gene3D" id="1.20.970.10">
    <property type="entry name" value="Transferase, Pyrimidine Nucleoside Phosphorylase, Chain C"/>
    <property type="match status" value="1"/>
</dbReference>
<evidence type="ECO:0000313" key="12">
    <source>
        <dbReference type="EMBL" id="RKD72849.1"/>
    </source>
</evidence>
<dbReference type="FunFam" id="3.40.1030.10:FF:000002">
    <property type="entry name" value="Anthranilate phosphoribosyltransferase"/>
    <property type="match status" value="1"/>
</dbReference>
<evidence type="ECO:0000256" key="3">
    <source>
        <dbReference type="ARBA" id="ARBA00022676"/>
    </source>
</evidence>
<dbReference type="Pfam" id="PF02885">
    <property type="entry name" value="Glycos_trans_3N"/>
    <property type="match status" value="1"/>
</dbReference>
<evidence type="ECO:0000313" key="13">
    <source>
        <dbReference type="Proteomes" id="UP000285120"/>
    </source>
</evidence>
<dbReference type="UniPathway" id="UPA00035">
    <property type="reaction ID" value="UER00041"/>
</dbReference>
<dbReference type="GO" id="GO:0005829">
    <property type="term" value="C:cytosol"/>
    <property type="evidence" value="ECO:0007669"/>
    <property type="project" value="TreeGrafter"/>
</dbReference>
<feature type="binding site" evidence="9">
    <location>
        <position position="92"/>
    </location>
    <ligand>
        <name>Mg(2+)</name>
        <dbReference type="ChEBI" id="CHEBI:18420"/>
        <label>1</label>
    </ligand>
</feature>
<feature type="binding site" evidence="9">
    <location>
        <position position="166"/>
    </location>
    <ligand>
        <name>anthranilate</name>
        <dbReference type="ChEBI" id="CHEBI:16567"/>
        <label>2</label>
    </ligand>
</feature>
<dbReference type="InterPro" id="IPR005940">
    <property type="entry name" value="Anthranilate_Pribosyl_Tfrase"/>
</dbReference>
<keyword evidence="4 9" id="KW-0808">Transferase</keyword>
<feature type="domain" description="Glycosyl transferase family 3" evidence="10">
    <location>
        <begin position="75"/>
        <end position="322"/>
    </location>
</feature>
<comment type="caution">
    <text evidence="9">Lacks conserved residue(s) required for the propagation of feature annotation.</text>
</comment>
<dbReference type="InterPro" id="IPR017459">
    <property type="entry name" value="Glycosyl_Trfase_fam3_N_dom"/>
</dbReference>
<comment type="similarity">
    <text evidence="9">Belongs to the anthranilate phosphoribosyltransferase family.</text>
</comment>
<dbReference type="InterPro" id="IPR000312">
    <property type="entry name" value="Glycosyl_Trfase_fam3"/>
</dbReference>
<dbReference type="Proteomes" id="UP000285120">
    <property type="component" value="Unassembled WGS sequence"/>
</dbReference>
<feature type="binding site" evidence="9">
    <location>
        <position position="80"/>
    </location>
    <ligand>
        <name>anthranilate</name>
        <dbReference type="ChEBI" id="CHEBI:16567"/>
        <label>1</label>
    </ligand>
</feature>
<keyword evidence="9" id="KW-0479">Metal-binding</keyword>
<feature type="binding site" evidence="9">
    <location>
        <position position="226"/>
    </location>
    <ligand>
        <name>Mg(2+)</name>
        <dbReference type="ChEBI" id="CHEBI:18420"/>
        <label>2</label>
    </ligand>
</feature>
<comment type="pathway">
    <text evidence="1 9">Amino-acid biosynthesis; L-tryptophan biosynthesis; L-tryptophan from chorismate: step 2/5.</text>
</comment>
<comment type="function">
    <text evidence="9">Catalyzes the transfer of the phosphoribosyl group of 5-phosphorylribose-1-pyrophosphate (PRPP) to anthranilate to yield N-(5'-phosphoribosyl)-anthranilate (PRA).</text>
</comment>
<feature type="binding site" evidence="9">
    <location>
        <position position="120"/>
    </location>
    <ligand>
        <name>5-phospho-alpha-D-ribose 1-diphosphate</name>
        <dbReference type="ChEBI" id="CHEBI:58017"/>
    </ligand>
</feature>
<dbReference type="RefSeq" id="WP_120193246.1">
    <property type="nucleotide sequence ID" value="NZ_RAPK01000009.1"/>
</dbReference>
<dbReference type="AlphaFoldDB" id="A0A419V2V4"/>
<name>A0A419V2V4_9BACL</name>
<comment type="similarity">
    <text evidence="8">In the C-terminal section; belongs to the anthranilate phosphoribosyltransferase family.</text>
</comment>
<dbReference type="HAMAP" id="MF_00211">
    <property type="entry name" value="TrpD"/>
    <property type="match status" value="1"/>
</dbReference>
<dbReference type="GO" id="GO:0004048">
    <property type="term" value="F:anthranilate phosphoribosyltransferase activity"/>
    <property type="evidence" value="ECO:0007669"/>
    <property type="project" value="UniProtKB-UniRule"/>
</dbReference>
<evidence type="ECO:0000256" key="9">
    <source>
        <dbReference type="HAMAP-Rule" id="MF_00211"/>
    </source>
</evidence>
<evidence type="ECO:0000256" key="5">
    <source>
        <dbReference type="ARBA" id="ARBA00022822"/>
    </source>
</evidence>
<dbReference type="GO" id="GO:0000287">
    <property type="term" value="F:magnesium ion binding"/>
    <property type="evidence" value="ECO:0007669"/>
    <property type="project" value="UniProtKB-UniRule"/>
</dbReference>
<comment type="cofactor">
    <cofactor evidence="9">
        <name>Mg(2+)</name>
        <dbReference type="ChEBI" id="CHEBI:18420"/>
    </cofactor>
    <text evidence="9">Binds 2 magnesium ions per monomer.</text>
</comment>
<keyword evidence="3 9" id="KW-0328">Glycosyltransferase</keyword>
<dbReference type="PANTHER" id="PTHR43285:SF2">
    <property type="entry name" value="ANTHRANILATE PHOSPHORIBOSYLTRANSFERASE"/>
    <property type="match status" value="1"/>
</dbReference>
<keyword evidence="9" id="KW-0460">Magnesium</keyword>
<evidence type="ECO:0000256" key="2">
    <source>
        <dbReference type="ARBA" id="ARBA00022605"/>
    </source>
</evidence>
<dbReference type="PANTHER" id="PTHR43285">
    <property type="entry name" value="ANTHRANILATE PHOSPHORIBOSYLTRANSFERASE"/>
    <property type="match status" value="1"/>
</dbReference>
<evidence type="ECO:0000259" key="11">
    <source>
        <dbReference type="Pfam" id="PF02885"/>
    </source>
</evidence>
<feature type="binding site" evidence="9">
    <location>
        <begin position="108"/>
        <end position="116"/>
    </location>
    <ligand>
        <name>5-phospho-alpha-D-ribose 1-diphosphate</name>
        <dbReference type="ChEBI" id="CHEBI:58017"/>
    </ligand>
</feature>
<evidence type="ECO:0000259" key="10">
    <source>
        <dbReference type="Pfam" id="PF00591"/>
    </source>
</evidence>
<sequence length="341" mass="36663">MLKKLLASCIEGNRLTEEEAYQAMDIIMKGEATESQIASLLSILRYRGETVDEMTGFARAMKEHVIQINHMESFVVDTCGTGGDLSSTFNISTAAAIGLSAMGVKVAKHGNRSVSSKSGSADVLEKLNISVQSTPEEAARSLKEKQMAFLFAPLYHVSMKHAVTPRKEIGFRTIFNLLGPLTNPANADAQVIGVFKKEAGLQMAETLQRLGAKRALLVTGADGLDEITITGKTYVAELKDGKISEYTITPEEIGAVSASIEEVQVETSEESAALIEKIFANEAGQAATDILLLNTAAALYVADKVPSIKEGYQQAKAALESGLFLKQLYRLQESGVEESHA</sequence>
<dbReference type="GO" id="GO:0000162">
    <property type="term" value="P:L-tryptophan biosynthetic process"/>
    <property type="evidence" value="ECO:0007669"/>
    <property type="project" value="UniProtKB-UniRule"/>
</dbReference>